<organism evidence="1 2">
    <name type="scientific">Candidatus Woesebacteria bacterium GW2011_GWA1_39_21</name>
    <dbReference type="NCBI Taxonomy" id="1618550"/>
    <lineage>
        <taxon>Bacteria</taxon>
        <taxon>Candidatus Woeseibacteriota</taxon>
    </lineage>
</organism>
<proteinExistence type="predicted"/>
<name>A0A0G0N7X1_9BACT</name>
<dbReference type="AlphaFoldDB" id="A0A0G0N7X1"/>
<evidence type="ECO:0000313" key="1">
    <source>
        <dbReference type="EMBL" id="KKR11553.1"/>
    </source>
</evidence>
<dbReference type="Proteomes" id="UP000034246">
    <property type="component" value="Unassembled WGS sequence"/>
</dbReference>
<dbReference type="InterPro" id="IPR012349">
    <property type="entry name" value="Split_barrel_FMN-bd"/>
</dbReference>
<dbReference type="Gene3D" id="2.30.110.10">
    <property type="entry name" value="Electron Transport, Fmn-binding Protein, Chain A"/>
    <property type="match status" value="1"/>
</dbReference>
<dbReference type="STRING" id="1618550.UT39_C0006G0059"/>
<gene>
    <name evidence="1" type="ORF">UT39_C0006G0059</name>
</gene>
<sequence>MKDLNKLAKEIVLNNQYLTLNTINGGGKPWSCILAYTFDSNFNFYFVSLPSSGHSKHIEKSEDVAFTIFDSTQGFSIGVGLQIEAKAKRLHEEKIPEITKTYFERKYPYGDISNDFTVGLKKFLNEGIYIFYQLTPTRIWINDPNANTDKRVEISLKETRT</sequence>
<protein>
    <submittedName>
        <fullName evidence="1">Pyridoxamine 5'-phosphate oxidase-related FMN-binding protein</fullName>
    </submittedName>
</protein>
<reference evidence="1 2" key="1">
    <citation type="journal article" date="2015" name="Nature">
        <title>rRNA introns, odd ribosomes, and small enigmatic genomes across a large radiation of phyla.</title>
        <authorList>
            <person name="Brown C.T."/>
            <person name="Hug L.A."/>
            <person name="Thomas B.C."/>
            <person name="Sharon I."/>
            <person name="Castelle C.J."/>
            <person name="Singh A."/>
            <person name="Wilkins M.J."/>
            <person name="Williams K.H."/>
            <person name="Banfield J.F."/>
        </authorList>
    </citation>
    <scope>NUCLEOTIDE SEQUENCE [LARGE SCALE GENOMIC DNA]</scope>
</reference>
<dbReference type="EMBL" id="LBWP01000006">
    <property type="protein sequence ID" value="KKR11553.1"/>
    <property type="molecule type" value="Genomic_DNA"/>
</dbReference>
<dbReference type="SUPFAM" id="SSF50475">
    <property type="entry name" value="FMN-binding split barrel"/>
    <property type="match status" value="1"/>
</dbReference>
<evidence type="ECO:0000313" key="2">
    <source>
        <dbReference type="Proteomes" id="UP000034246"/>
    </source>
</evidence>
<accession>A0A0G0N7X1</accession>
<comment type="caution">
    <text evidence="1">The sequence shown here is derived from an EMBL/GenBank/DDBJ whole genome shotgun (WGS) entry which is preliminary data.</text>
</comment>